<gene>
    <name evidence="1" type="ORF">CLV48_10860</name>
</gene>
<dbReference type="Proteomes" id="UP000240708">
    <property type="component" value="Unassembled WGS sequence"/>
</dbReference>
<organism evidence="1 2">
    <name type="scientific">Cecembia rubra</name>
    <dbReference type="NCBI Taxonomy" id="1485585"/>
    <lineage>
        <taxon>Bacteria</taxon>
        <taxon>Pseudomonadati</taxon>
        <taxon>Bacteroidota</taxon>
        <taxon>Cytophagia</taxon>
        <taxon>Cytophagales</taxon>
        <taxon>Cyclobacteriaceae</taxon>
        <taxon>Cecembia</taxon>
    </lineage>
</organism>
<sequence length="64" mass="7125">MLIEKESDLKVLEAIKTLLLKSELNPSLKGKLSSRALNAEDDIKSGNTFTRNEIDLKLNNLLGK</sequence>
<protein>
    <submittedName>
        <fullName evidence="1">Uncharacterized protein</fullName>
    </submittedName>
</protein>
<dbReference type="EMBL" id="PYGF01000008">
    <property type="protein sequence ID" value="PSL02951.1"/>
    <property type="molecule type" value="Genomic_DNA"/>
</dbReference>
<dbReference type="AlphaFoldDB" id="A0A2P8E0E8"/>
<proteinExistence type="predicted"/>
<evidence type="ECO:0000313" key="1">
    <source>
        <dbReference type="EMBL" id="PSL02951.1"/>
    </source>
</evidence>
<comment type="caution">
    <text evidence="1">The sequence shown here is derived from an EMBL/GenBank/DDBJ whole genome shotgun (WGS) entry which is preliminary data.</text>
</comment>
<accession>A0A2P8E0E8</accession>
<name>A0A2P8E0E8_9BACT</name>
<keyword evidence="2" id="KW-1185">Reference proteome</keyword>
<reference evidence="1 2" key="1">
    <citation type="submission" date="2018-03" db="EMBL/GenBank/DDBJ databases">
        <title>Genomic Encyclopedia of Archaeal and Bacterial Type Strains, Phase II (KMG-II): from individual species to whole genera.</title>
        <authorList>
            <person name="Goeker M."/>
        </authorList>
    </citation>
    <scope>NUCLEOTIDE SEQUENCE [LARGE SCALE GENOMIC DNA]</scope>
    <source>
        <strain evidence="1 2">DSM 28057</strain>
    </source>
</reference>
<evidence type="ECO:0000313" key="2">
    <source>
        <dbReference type="Proteomes" id="UP000240708"/>
    </source>
</evidence>